<dbReference type="PANTHER" id="PTHR18063">
    <property type="entry name" value="NF-E2 INDUCIBLE PROTEIN"/>
    <property type="match status" value="1"/>
</dbReference>
<feature type="compositionally biased region" description="Low complexity" evidence="3">
    <location>
        <begin position="227"/>
        <end position="238"/>
    </location>
</feature>
<dbReference type="GO" id="GO:0004843">
    <property type="term" value="F:cysteine-type deubiquitinase activity"/>
    <property type="evidence" value="ECO:0007669"/>
    <property type="project" value="UniProtKB-UniRule"/>
</dbReference>
<feature type="region of interest" description="Disordered" evidence="3">
    <location>
        <begin position="583"/>
        <end position="732"/>
    </location>
</feature>
<dbReference type="GO" id="GO:1990380">
    <property type="term" value="F:K48-linked deubiquitinase activity"/>
    <property type="evidence" value="ECO:0007669"/>
    <property type="project" value="UniProtKB-UniRule"/>
</dbReference>
<comment type="catalytic activity">
    <reaction evidence="2">
        <text>Thiol-dependent hydrolysis of ester, thioester, amide, peptide and isopeptide bonds formed by the C-terminal Gly of ubiquitin (a 76-residue protein attached to proteins as an intracellular targeting signal).</text>
        <dbReference type="EC" id="3.4.19.12"/>
    </reaction>
</comment>
<dbReference type="InterPro" id="IPR007518">
    <property type="entry name" value="MINDY"/>
</dbReference>
<dbReference type="EC" id="3.4.19.12" evidence="2"/>
<dbReference type="GO" id="GO:0140934">
    <property type="term" value="F:histone deubiquitinase activity"/>
    <property type="evidence" value="ECO:0007669"/>
    <property type="project" value="UniProtKB-UniRule"/>
</dbReference>
<feature type="compositionally biased region" description="Low complexity" evidence="3">
    <location>
        <begin position="596"/>
        <end position="620"/>
    </location>
</feature>
<accession>A0A564Z6V7</accession>
<proteinExistence type="inferred from homology"/>
<dbReference type="GO" id="GO:0071944">
    <property type="term" value="C:cell periphery"/>
    <property type="evidence" value="ECO:0007669"/>
    <property type="project" value="TreeGrafter"/>
</dbReference>
<dbReference type="GO" id="GO:0036435">
    <property type="term" value="F:K48-linked polyubiquitin modification-dependent protein binding"/>
    <property type="evidence" value="ECO:0007669"/>
    <property type="project" value="UniProtKB-UniRule"/>
</dbReference>
<evidence type="ECO:0000259" key="4">
    <source>
        <dbReference type="Pfam" id="PF04424"/>
    </source>
</evidence>
<keyword evidence="2" id="KW-0378">Hydrolase</keyword>
<dbReference type="Proteomes" id="UP000321570">
    <property type="component" value="Unassembled WGS sequence"/>
</dbReference>
<dbReference type="Pfam" id="PF04424">
    <property type="entry name" value="MINDY_DUB"/>
    <property type="match status" value="1"/>
</dbReference>
<keyword evidence="6" id="KW-1185">Reference proteome</keyword>
<gene>
    <name evidence="5" type="ORF">WMSIL1_LOCUS13116</name>
</gene>
<feature type="region of interest" description="Disordered" evidence="3">
    <location>
        <begin position="84"/>
        <end position="109"/>
    </location>
</feature>
<evidence type="ECO:0000256" key="1">
    <source>
        <dbReference type="ARBA" id="ARBA00006616"/>
    </source>
</evidence>
<evidence type="ECO:0000313" key="5">
    <source>
        <dbReference type="EMBL" id="VUZ55241.1"/>
    </source>
</evidence>
<feature type="compositionally biased region" description="Low complexity" evidence="3">
    <location>
        <begin position="671"/>
        <end position="697"/>
    </location>
</feature>
<dbReference type="GO" id="GO:0006508">
    <property type="term" value="P:proteolysis"/>
    <property type="evidence" value="ECO:0007669"/>
    <property type="project" value="UniProtKB-KW"/>
</dbReference>
<feature type="compositionally biased region" description="Low complexity" evidence="3">
    <location>
        <begin position="628"/>
        <end position="639"/>
    </location>
</feature>
<feature type="compositionally biased region" description="Basic and acidic residues" evidence="3">
    <location>
        <begin position="704"/>
        <end position="722"/>
    </location>
</feature>
<dbReference type="AlphaFoldDB" id="A0A564Z6V7"/>
<feature type="region of interest" description="Disordered" evidence="3">
    <location>
        <begin position="122"/>
        <end position="141"/>
    </location>
</feature>
<dbReference type="GO" id="GO:0016807">
    <property type="term" value="F:cysteine-type carboxypeptidase activity"/>
    <property type="evidence" value="ECO:0007669"/>
    <property type="project" value="TreeGrafter"/>
</dbReference>
<dbReference type="GO" id="GO:0071108">
    <property type="term" value="P:protein K48-linked deubiquitination"/>
    <property type="evidence" value="ECO:0007669"/>
    <property type="project" value="TreeGrafter"/>
</dbReference>
<feature type="region of interest" description="Disordered" evidence="3">
    <location>
        <begin position="176"/>
        <end position="253"/>
    </location>
</feature>
<dbReference type="GO" id="GO:0005829">
    <property type="term" value="C:cytosol"/>
    <property type="evidence" value="ECO:0007669"/>
    <property type="project" value="TreeGrafter"/>
</dbReference>
<reference evidence="5 6" key="1">
    <citation type="submission" date="2019-07" db="EMBL/GenBank/DDBJ databases">
        <authorList>
            <person name="Jastrzebski P J."/>
            <person name="Paukszto L."/>
            <person name="Jastrzebski P J."/>
        </authorList>
    </citation>
    <scope>NUCLEOTIDE SEQUENCE [LARGE SCALE GENOMIC DNA]</scope>
    <source>
        <strain evidence="5 6">WMS-il1</strain>
    </source>
</reference>
<protein>
    <recommendedName>
        <fullName evidence="2">Ubiquitin carboxyl-terminal hydrolase</fullName>
        <ecNumber evidence="2">3.4.19.12</ecNumber>
    </recommendedName>
</protein>
<sequence>MDTPSRVDKPIKHVPEGTLDISLKPSENIPSLPPEEVAHLVSIPKDVNSDDSQNVDNKLLEVAISDENKGELKSVKANIIEVSTEAKPDETTGEQTKERKTEHEISAEASAEINLIREIGQESEKPVVSSDNVDYPIPTRISEQSNSGEVIYTSYELEEKKQGKQEQIEVKIVKLESTPENEQQDEPANIIQPLGTPPPSYETFLRSQDEKAGGKIPEVQTSEPQQSTSNATSNTSTSFEPVEVKPVSKPLSGVSKDGSVHQIKWVQFEGVRVPIITQNENGPCPMIAITNVLLLRQKISLPEDHEMVSSDLIIQTLSDKLFSQSIANFDEETRANYEENLFSAVSIFPKLLTGLDINVRFTGVADFEYTTALTVFDLFRIPIFHGWVVDPQNADLVKVLNNQTYNQVVEMIIDYKTSTDSERVQKGLLAEEFLQSTASQLTLCGLCELNDRLREGELAVFFRNNHFNTIYKKKGSIYVLLTDVGFVNEPNFVWETLNNIDGDSQFVNAEFKVVIQSSSSLSPTGTSTGSIPFTPSAPVYPTQMDLAQRLALEQADLELAKQLQEEERAAFLKQSAAAAKTLPDVSPVSNVPTPLAQTSPQKSPQTQLPQPQQAAVATATGSQNVPNSPTSSTSSPSSSWQEASDLELARQLQAEEDAAYYAEQKQKKVHQQPNSPRSPQLQQSSQQRTPRQSSPVSHPSPGNRGDEGRYNQDHRSNRHQRDPSPSWKCTIF</sequence>
<keyword evidence="2" id="KW-0645">Protease</keyword>
<dbReference type="EMBL" id="CABIJS010000689">
    <property type="protein sequence ID" value="VUZ55241.1"/>
    <property type="molecule type" value="Genomic_DNA"/>
</dbReference>
<keyword evidence="2" id="KW-0788">Thiol protease</keyword>
<dbReference type="PANTHER" id="PTHR18063:SF6">
    <property type="entry name" value="UBIQUITIN CARBOXYL-TERMINAL HYDROLASE"/>
    <property type="match status" value="1"/>
</dbReference>
<evidence type="ECO:0000313" key="6">
    <source>
        <dbReference type="Proteomes" id="UP000321570"/>
    </source>
</evidence>
<feature type="domain" description="MINDY deubiquitinase" evidence="4">
    <location>
        <begin position="260"/>
        <end position="511"/>
    </location>
</feature>
<evidence type="ECO:0000256" key="2">
    <source>
        <dbReference type="RuleBase" id="RU367139"/>
    </source>
</evidence>
<evidence type="ECO:0000256" key="3">
    <source>
        <dbReference type="SAM" id="MobiDB-lite"/>
    </source>
</evidence>
<feature type="compositionally biased region" description="Basic and acidic residues" evidence="3">
    <location>
        <begin position="84"/>
        <end position="106"/>
    </location>
</feature>
<keyword evidence="2" id="KW-0833">Ubl conjugation pathway</keyword>
<name>A0A564Z6V7_HYMDI</name>
<dbReference type="InterPro" id="IPR033979">
    <property type="entry name" value="MINDY_domain"/>
</dbReference>
<organism evidence="5 6">
    <name type="scientific">Hymenolepis diminuta</name>
    <name type="common">Rat tapeworm</name>
    <dbReference type="NCBI Taxonomy" id="6216"/>
    <lineage>
        <taxon>Eukaryota</taxon>
        <taxon>Metazoa</taxon>
        <taxon>Spiralia</taxon>
        <taxon>Lophotrochozoa</taxon>
        <taxon>Platyhelminthes</taxon>
        <taxon>Cestoda</taxon>
        <taxon>Eucestoda</taxon>
        <taxon>Cyclophyllidea</taxon>
        <taxon>Hymenolepididae</taxon>
        <taxon>Hymenolepis</taxon>
    </lineage>
</organism>
<comment type="similarity">
    <text evidence="1 2">Belongs to the MINDY deubiquitinase family. FAM63 subfamily.</text>
</comment>
<comment type="function">
    <text evidence="2">Hydrolase that can specifically remove 'Lys-48'-linked conjugated ubiquitin from proteins. Has exodeubiquitinase activity and has a preference for long polyubiquitin chains. May play a regulatory role at the level of protein turnover.</text>
</comment>